<dbReference type="Gene3D" id="3.40.50.11270">
    <property type="match status" value="1"/>
</dbReference>
<dbReference type="GO" id="GO:0050992">
    <property type="term" value="P:dimethylallyl diphosphate biosynthetic process"/>
    <property type="evidence" value="ECO:0007669"/>
    <property type="project" value="InterPro"/>
</dbReference>
<dbReference type="Gene3D" id="3.40.1010.20">
    <property type="entry name" value="4-hydroxy-3-methylbut-2-enyl diphosphate reductase, catalytic domain"/>
    <property type="match status" value="2"/>
</dbReference>
<keyword evidence="3" id="KW-0479">Metal-binding</keyword>
<evidence type="ECO:0000256" key="3">
    <source>
        <dbReference type="ARBA" id="ARBA00022723"/>
    </source>
</evidence>
<evidence type="ECO:0000256" key="1">
    <source>
        <dbReference type="ARBA" id="ARBA00001966"/>
    </source>
</evidence>
<dbReference type="Pfam" id="PF01048">
    <property type="entry name" value="PNP_UDP_1"/>
    <property type="match status" value="1"/>
</dbReference>
<evidence type="ECO:0000313" key="8">
    <source>
        <dbReference type="Proteomes" id="UP000677913"/>
    </source>
</evidence>
<reference evidence="7" key="1">
    <citation type="submission" date="2021-04" db="EMBL/GenBank/DDBJ databases">
        <title>Genome based classification of Actinospica acidithermotolerans sp. nov., an actinobacterium isolated from an Indonesian hot spring.</title>
        <authorList>
            <person name="Kusuma A.B."/>
            <person name="Putra K.E."/>
            <person name="Nafisah S."/>
            <person name="Loh J."/>
            <person name="Nouioui I."/>
            <person name="Goodfellow M."/>
        </authorList>
    </citation>
    <scope>NUCLEOTIDE SEQUENCE</scope>
    <source>
        <strain evidence="7">DSM 45618</strain>
    </source>
</reference>
<keyword evidence="4" id="KW-0408">Iron</keyword>
<dbReference type="GO" id="GO:0046872">
    <property type="term" value="F:metal ion binding"/>
    <property type="evidence" value="ECO:0007669"/>
    <property type="project" value="UniProtKB-KW"/>
</dbReference>
<sequence length="473" mass="50177">MNVVSDPTGRPPKLTIAAALAIEARALERGLTGTRDTRVVRVGQRARNAVRVLPRDDDGLIVAGVAGGVAPHVRAGDIVVASEVRGPEGSVVRSPAAPLLAAAIRALGLKSGAPGSAPVRVHLGPIATTDRLALGSRRRVLAAEGAAAVDLESSWLGTLTNQPFAVVRVIVDDAETSLYHPATVPRGRAALQLLTRVVPALERWSDALSPHRRVVLASPRSFCAGVERAIEIVEEALERYGAPVYVRRQIVHNAYVVADLERRGAVFVEEIDEVPDDAPVVLSAHGVAPSVRDDAALRGLAVVDATCPLVAKVHTEARRALRDGNTVVFIGHANHDESEGLLGEDPDPRNPRIRLVENARQAKELDVEDPARLAYLTQTTLAEDEAEDIVAALRATFPAIVEPPSSDICYATTNRQRAIRDIAAEVDVVLVVGSQNSSNSKRLVEVAERAGAAAYLIDGADEIDPAWLAGARS</sequence>
<comment type="caution">
    <text evidence="7">The sequence shown here is derived from an EMBL/GenBank/DDBJ whole genome shotgun (WGS) entry which is preliminary data.</text>
</comment>
<evidence type="ECO:0000313" key="7">
    <source>
        <dbReference type="EMBL" id="MBS2962988.1"/>
    </source>
</evidence>
<dbReference type="NCBIfam" id="TIGR00216">
    <property type="entry name" value="ispH_lytB"/>
    <property type="match status" value="1"/>
</dbReference>
<dbReference type="Gene3D" id="3.40.50.1580">
    <property type="entry name" value="Nucleoside phosphorylase domain"/>
    <property type="match status" value="1"/>
</dbReference>
<proteinExistence type="inferred from homology"/>
<dbReference type="RefSeq" id="WP_211466252.1">
    <property type="nucleotide sequence ID" value="NZ_JAGSXH010000019.1"/>
</dbReference>
<dbReference type="InterPro" id="IPR000845">
    <property type="entry name" value="Nucleoside_phosphorylase_d"/>
</dbReference>
<evidence type="ECO:0000256" key="5">
    <source>
        <dbReference type="ARBA" id="ARBA00023014"/>
    </source>
</evidence>
<dbReference type="PANTHER" id="PTHR30426">
    <property type="entry name" value="4-HYDROXY-3-METHYLBUT-2-ENYL DIPHOSPHATE REDUCTASE"/>
    <property type="match status" value="1"/>
</dbReference>
<dbReference type="Proteomes" id="UP000677913">
    <property type="component" value="Unassembled WGS sequence"/>
</dbReference>
<dbReference type="CDD" id="cd13944">
    <property type="entry name" value="lytB_ispH"/>
    <property type="match status" value="1"/>
</dbReference>
<protein>
    <submittedName>
        <fullName evidence="7">4-hydroxy-3-methylbut-2-enyl diphosphate reductase</fullName>
        <ecNumber evidence="7">1.17.7.4</ecNumber>
    </submittedName>
</protein>
<dbReference type="InterPro" id="IPR035994">
    <property type="entry name" value="Nucleoside_phosphorylase_sf"/>
</dbReference>
<comment type="cofactor">
    <cofactor evidence="1">
        <name>[4Fe-4S] cluster</name>
        <dbReference type="ChEBI" id="CHEBI:49883"/>
    </cofactor>
</comment>
<dbReference type="PANTHER" id="PTHR30426:SF0">
    <property type="entry name" value="4-HYDROXY-3-METHYLBUT-2-ENYL DIPHOSPHATE REDUCTASE"/>
    <property type="match status" value="1"/>
</dbReference>
<dbReference type="GO" id="GO:0009116">
    <property type="term" value="P:nucleoside metabolic process"/>
    <property type="evidence" value="ECO:0007669"/>
    <property type="project" value="InterPro"/>
</dbReference>
<keyword evidence="7" id="KW-0560">Oxidoreductase</keyword>
<feature type="domain" description="Nucleoside phosphorylase" evidence="6">
    <location>
        <begin position="47"/>
        <end position="188"/>
    </location>
</feature>
<dbReference type="EC" id="1.17.7.4" evidence="7"/>
<gene>
    <name evidence="7" type="primary">ispH</name>
    <name evidence="7" type="ORF">KGA66_08030</name>
</gene>
<dbReference type="GO" id="GO:0019288">
    <property type="term" value="P:isopentenyl diphosphate biosynthetic process, methylerythritol 4-phosphate pathway"/>
    <property type="evidence" value="ECO:0007669"/>
    <property type="project" value="InterPro"/>
</dbReference>
<dbReference type="Pfam" id="PF02401">
    <property type="entry name" value="LYTB"/>
    <property type="match status" value="1"/>
</dbReference>
<keyword evidence="2" id="KW-0004">4Fe-4S</keyword>
<dbReference type="InterPro" id="IPR003451">
    <property type="entry name" value="LytB/IspH"/>
</dbReference>
<feature type="non-terminal residue" evidence="7">
    <location>
        <position position="473"/>
    </location>
</feature>
<evidence type="ECO:0000256" key="2">
    <source>
        <dbReference type="ARBA" id="ARBA00022485"/>
    </source>
</evidence>
<accession>A0A8J7WKH7</accession>
<dbReference type="AlphaFoldDB" id="A0A8J7WKH7"/>
<organism evidence="7 8">
    <name type="scientific">Actinocrinis puniceicyclus</name>
    <dbReference type="NCBI Taxonomy" id="977794"/>
    <lineage>
        <taxon>Bacteria</taxon>
        <taxon>Bacillati</taxon>
        <taxon>Actinomycetota</taxon>
        <taxon>Actinomycetes</taxon>
        <taxon>Catenulisporales</taxon>
        <taxon>Actinospicaceae</taxon>
        <taxon>Actinocrinis</taxon>
    </lineage>
</organism>
<keyword evidence="8" id="KW-1185">Reference proteome</keyword>
<dbReference type="HAMAP" id="MF_00191">
    <property type="entry name" value="IspH"/>
    <property type="match status" value="1"/>
</dbReference>
<dbReference type="SUPFAM" id="SSF53167">
    <property type="entry name" value="Purine and uridine phosphorylases"/>
    <property type="match status" value="1"/>
</dbReference>
<dbReference type="GO" id="GO:0051745">
    <property type="term" value="F:4-hydroxy-3-methylbut-2-enyl diphosphate reductase activity"/>
    <property type="evidence" value="ECO:0007669"/>
    <property type="project" value="UniProtKB-EC"/>
</dbReference>
<dbReference type="EMBL" id="JAGSXH010000019">
    <property type="protein sequence ID" value="MBS2962988.1"/>
    <property type="molecule type" value="Genomic_DNA"/>
</dbReference>
<dbReference type="GO" id="GO:0051539">
    <property type="term" value="F:4 iron, 4 sulfur cluster binding"/>
    <property type="evidence" value="ECO:0007669"/>
    <property type="project" value="UniProtKB-KW"/>
</dbReference>
<evidence type="ECO:0000259" key="6">
    <source>
        <dbReference type="Pfam" id="PF01048"/>
    </source>
</evidence>
<evidence type="ECO:0000256" key="4">
    <source>
        <dbReference type="ARBA" id="ARBA00023004"/>
    </source>
</evidence>
<name>A0A8J7WKH7_9ACTN</name>
<keyword evidence="5" id="KW-0411">Iron-sulfur</keyword>